<keyword evidence="2" id="KW-1133">Transmembrane helix</keyword>
<keyword evidence="2" id="KW-0812">Transmembrane</keyword>
<feature type="transmembrane region" description="Helical" evidence="2">
    <location>
        <begin position="52"/>
        <end position="80"/>
    </location>
</feature>
<comment type="caution">
    <text evidence="3">The sequence shown here is derived from an EMBL/GenBank/DDBJ whole genome shotgun (WGS) entry which is preliminary data.</text>
</comment>
<keyword evidence="2" id="KW-0472">Membrane</keyword>
<evidence type="ECO:0000256" key="1">
    <source>
        <dbReference type="SAM" id="MobiDB-lite"/>
    </source>
</evidence>
<evidence type="ECO:0000313" key="4">
    <source>
        <dbReference type="Proteomes" id="UP000324800"/>
    </source>
</evidence>
<dbReference type="AlphaFoldDB" id="A0A5J4RM54"/>
<organism evidence="3 4">
    <name type="scientific">Streblomastix strix</name>
    <dbReference type="NCBI Taxonomy" id="222440"/>
    <lineage>
        <taxon>Eukaryota</taxon>
        <taxon>Metamonada</taxon>
        <taxon>Preaxostyla</taxon>
        <taxon>Oxymonadida</taxon>
        <taxon>Streblomastigidae</taxon>
        <taxon>Streblomastix</taxon>
    </lineage>
</organism>
<reference evidence="3 4" key="1">
    <citation type="submission" date="2019-03" db="EMBL/GenBank/DDBJ databases">
        <title>Single cell metagenomics reveals metabolic interactions within the superorganism composed of flagellate Streblomastix strix and complex community of Bacteroidetes bacteria on its surface.</title>
        <authorList>
            <person name="Treitli S.C."/>
            <person name="Kolisko M."/>
            <person name="Husnik F."/>
            <person name="Keeling P."/>
            <person name="Hampl V."/>
        </authorList>
    </citation>
    <scope>NUCLEOTIDE SEQUENCE [LARGE SCALE GENOMIC DNA]</scope>
    <source>
        <strain evidence="3">ST1C</strain>
    </source>
</reference>
<dbReference type="EMBL" id="SNRW01042034">
    <property type="protein sequence ID" value="KAA6334170.1"/>
    <property type="molecule type" value="Genomic_DNA"/>
</dbReference>
<evidence type="ECO:0000313" key="3">
    <source>
        <dbReference type="EMBL" id="KAA6334170.1"/>
    </source>
</evidence>
<dbReference type="Proteomes" id="UP000324800">
    <property type="component" value="Unassembled WGS sequence"/>
</dbReference>
<gene>
    <name evidence="3" type="ORF">EZS28_053094</name>
</gene>
<proteinExistence type="predicted"/>
<feature type="region of interest" description="Disordered" evidence="1">
    <location>
        <begin position="1"/>
        <end position="27"/>
    </location>
</feature>
<feature type="non-terminal residue" evidence="3">
    <location>
        <position position="1"/>
    </location>
</feature>
<name>A0A5J4RM54_9EUKA</name>
<protein>
    <submittedName>
        <fullName evidence="3">Uncharacterized protein</fullName>
    </submittedName>
</protein>
<sequence length="81" mass="8962">PDDLTDIPKEISPCPVTADEHEKDPRKDGICKCPEKGSDEYDYDPRTKAKGVCYAGVGVVRIALPMVMMALIIPVLALYLW</sequence>
<evidence type="ECO:0000256" key="2">
    <source>
        <dbReference type="SAM" id="Phobius"/>
    </source>
</evidence>
<accession>A0A5J4RM54</accession>
<feature type="compositionally biased region" description="Basic and acidic residues" evidence="1">
    <location>
        <begin position="18"/>
        <end position="27"/>
    </location>
</feature>